<dbReference type="HOGENOM" id="CLU_069253_2_0_11"/>
<dbReference type="InterPro" id="IPR011767">
    <property type="entry name" value="GLR_AS"/>
</dbReference>
<dbReference type="Pfam" id="PF01323">
    <property type="entry name" value="DSBA"/>
    <property type="match status" value="1"/>
</dbReference>
<dbReference type="PANTHER" id="PTHR13887">
    <property type="entry name" value="GLUTATHIONE S-TRANSFERASE KAPPA"/>
    <property type="match status" value="1"/>
</dbReference>
<dbReference type="PROSITE" id="PS00195">
    <property type="entry name" value="GLUTAREDOXIN_1"/>
    <property type="match status" value="1"/>
</dbReference>
<dbReference type="KEGG" id="cgy:CGLY_05970"/>
<evidence type="ECO:0000313" key="3">
    <source>
        <dbReference type="Proteomes" id="UP000023703"/>
    </source>
</evidence>
<keyword evidence="2" id="KW-0413">Isomerase</keyword>
<keyword evidence="3" id="KW-1185">Reference proteome</keyword>
<dbReference type="InterPro" id="IPR001853">
    <property type="entry name" value="DSBA-like_thioredoxin_dom"/>
</dbReference>
<feature type="domain" description="DSBA-like thioredoxin" evidence="1">
    <location>
        <begin position="5"/>
        <end position="190"/>
    </location>
</feature>
<dbReference type="GO" id="GO:0016853">
    <property type="term" value="F:isomerase activity"/>
    <property type="evidence" value="ECO:0007669"/>
    <property type="project" value="UniProtKB-KW"/>
</dbReference>
<sequence>MPTSIDVYLDYVCPFCFLVEPALDELKRDRDVEVTIRPFELRPHPVPTLRPEDDYLPRVWEASVYPMSERVGIPVTLPTVSPQPRTEKAFLVLQLAQEQGRAENYTEAMFTAFFREDRDIGVEDTIIDIATSVGLDREEVVAALHSDDRRTRHRENLDYAVKTVGVQAVPAIAVDGVLLRGVPGAARLRKAVDQAEQGSGV</sequence>
<dbReference type="GO" id="GO:0016491">
    <property type="term" value="F:oxidoreductase activity"/>
    <property type="evidence" value="ECO:0007669"/>
    <property type="project" value="InterPro"/>
</dbReference>
<accession>X5DSJ2</accession>
<evidence type="ECO:0000259" key="1">
    <source>
        <dbReference type="Pfam" id="PF01323"/>
    </source>
</evidence>
<dbReference type="InterPro" id="IPR036249">
    <property type="entry name" value="Thioredoxin-like_sf"/>
</dbReference>
<dbReference type="RefSeq" id="WP_174411415.1">
    <property type="nucleotide sequence ID" value="NZ_CP006842.1"/>
</dbReference>
<reference evidence="2 3" key="1">
    <citation type="journal article" date="2015" name="Int. J. Syst. Evol. Microbiol.">
        <title>Revisiting Corynebacterium glyciniphilum (ex Kubota et al., 1972) sp. nov., nom. rev., isolated from putrefied banana.</title>
        <authorList>
            <person name="Al-Dilaimi A."/>
            <person name="Bednarz H."/>
            <person name="Lomker A."/>
            <person name="Niehaus K."/>
            <person name="Kalinowski J."/>
            <person name="Ruckert C."/>
        </authorList>
    </citation>
    <scope>NUCLEOTIDE SEQUENCE [LARGE SCALE GENOMIC DNA]</scope>
    <source>
        <strain evidence="2">AJ 3170</strain>
    </source>
</reference>
<dbReference type="Gene3D" id="3.40.30.10">
    <property type="entry name" value="Glutaredoxin"/>
    <property type="match status" value="1"/>
</dbReference>
<name>X5DSJ2_9CORY</name>
<dbReference type="eggNOG" id="COG2761">
    <property type="taxonomic scope" value="Bacteria"/>
</dbReference>
<dbReference type="STRING" id="1404245.CGLY_05970"/>
<dbReference type="EMBL" id="CP006842">
    <property type="protein sequence ID" value="AHW63642.1"/>
    <property type="molecule type" value="Genomic_DNA"/>
</dbReference>
<dbReference type="SUPFAM" id="SSF52833">
    <property type="entry name" value="Thioredoxin-like"/>
    <property type="match status" value="1"/>
</dbReference>
<evidence type="ECO:0000313" key="2">
    <source>
        <dbReference type="EMBL" id="AHW63642.1"/>
    </source>
</evidence>
<dbReference type="AlphaFoldDB" id="X5DSJ2"/>
<gene>
    <name evidence="2" type="ORF">CGLY_05970</name>
</gene>
<organism evidence="2 3">
    <name type="scientific">Corynebacterium glyciniphilum AJ 3170</name>
    <dbReference type="NCBI Taxonomy" id="1404245"/>
    <lineage>
        <taxon>Bacteria</taxon>
        <taxon>Bacillati</taxon>
        <taxon>Actinomycetota</taxon>
        <taxon>Actinomycetes</taxon>
        <taxon>Mycobacteriales</taxon>
        <taxon>Corynebacteriaceae</taxon>
        <taxon>Corynebacterium</taxon>
    </lineage>
</organism>
<proteinExistence type="predicted"/>
<dbReference type="Proteomes" id="UP000023703">
    <property type="component" value="Chromosome"/>
</dbReference>
<protein>
    <submittedName>
        <fullName evidence="2">Dithiol-disulfide isomerase involved in polyketide biosynthesis</fullName>
    </submittedName>
</protein>
<dbReference type="PANTHER" id="PTHR13887:SF33">
    <property type="entry name" value="ISOMERASE"/>
    <property type="match status" value="1"/>
</dbReference>